<evidence type="ECO:0000313" key="1">
    <source>
        <dbReference type="EMBL" id="PNT57203.1"/>
    </source>
</evidence>
<evidence type="ECO:0000313" key="2">
    <source>
        <dbReference type="Proteomes" id="UP000006729"/>
    </source>
</evidence>
<dbReference type="InParanoid" id="B9GIQ4"/>
<dbReference type="EMBL" id="CM009290">
    <property type="protein sequence ID" value="PNT57203.1"/>
    <property type="molecule type" value="Genomic_DNA"/>
</dbReference>
<dbReference type="HOGENOM" id="CLU_2101087_0_0_1"/>
<reference evidence="1 2" key="1">
    <citation type="journal article" date="2006" name="Science">
        <title>The genome of black cottonwood, Populus trichocarpa (Torr. &amp; Gray).</title>
        <authorList>
            <person name="Tuskan G.A."/>
            <person name="Difazio S."/>
            <person name="Jansson S."/>
            <person name="Bohlmann J."/>
            <person name="Grigoriev I."/>
            <person name="Hellsten U."/>
            <person name="Putnam N."/>
            <person name="Ralph S."/>
            <person name="Rombauts S."/>
            <person name="Salamov A."/>
            <person name="Schein J."/>
            <person name="Sterck L."/>
            <person name="Aerts A."/>
            <person name="Bhalerao R.R."/>
            <person name="Bhalerao R.P."/>
            <person name="Blaudez D."/>
            <person name="Boerjan W."/>
            <person name="Brun A."/>
            <person name="Brunner A."/>
            <person name="Busov V."/>
            <person name="Campbell M."/>
            <person name="Carlson J."/>
            <person name="Chalot M."/>
            <person name="Chapman J."/>
            <person name="Chen G.L."/>
            <person name="Cooper D."/>
            <person name="Coutinho P.M."/>
            <person name="Couturier J."/>
            <person name="Covert S."/>
            <person name="Cronk Q."/>
            <person name="Cunningham R."/>
            <person name="Davis J."/>
            <person name="Degroeve S."/>
            <person name="Dejardin A."/>
            <person name="Depamphilis C."/>
            <person name="Detter J."/>
            <person name="Dirks B."/>
            <person name="Dubchak I."/>
            <person name="Duplessis S."/>
            <person name="Ehlting J."/>
            <person name="Ellis B."/>
            <person name="Gendler K."/>
            <person name="Goodstein D."/>
            <person name="Gribskov M."/>
            <person name="Grimwood J."/>
            <person name="Groover A."/>
            <person name="Gunter L."/>
            <person name="Hamberger B."/>
            <person name="Heinze B."/>
            <person name="Helariutta Y."/>
            <person name="Henrissat B."/>
            <person name="Holligan D."/>
            <person name="Holt R."/>
            <person name="Huang W."/>
            <person name="Islam-Faridi N."/>
            <person name="Jones S."/>
            <person name="Jones-Rhoades M."/>
            <person name="Jorgensen R."/>
            <person name="Joshi C."/>
            <person name="Kangasjarvi J."/>
            <person name="Karlsson J."/>
            <person name="Kelleher C."/>
            <person name="Kirkpatrick R."/>
            <person name="Kirst M."/>
            <person name="Kohler A."/>
            <person name="Kalluri U."/>
            <person name="Larimer F."/>
            <person name="Leebens-Mack J."/>
            <person name="Leple J.C."/>
            <person name="Locascio P."/>
            <person name="Lou Y."/>
            <person name="Lucas S."/>
            <person name="Martin F."/>
            <person name="Montanini B."/>
            <person name="Napoli C."/>
            <person name="Nelson D.R."/>
            <person name="Nelson C."/>
            <person name="Nieminen K."/>
            <person name="Nilsson O."/>
            <person name="Pereda V."/>
            <person name="Peter G."/>
            <person name="Philippe R."/>
            <person name="Pilate G."/>
            <person name="Poliakov A."/>
            <person name="Razumovskaya J."/>
            <person name="Richardson P."/>
            <person name="Rinaldi C."/>
            <person name="Ritland K."/>
            <person name="Rouze P."/>
            <person name="Ryaboy D."/>
            <person name="Schmutz J."/>
            <person name="Schrader J."/>
            <person name="Segerman B."/>
            <person name="Shin H."/>
            <person name="Siddiqui A."/>
            <person name="Sterky F."/>
            <person name="Terry A."/>
            <person name="Tsai C.J."/>
            <person name="Uberbacher E."/>
            <person name="Unneberg P."/>
            <person name="Vahala J."/>
            <person name="Wall K."/>
            <person name="Wessler S."/>
            <person name="Yang G."/>
            <person name="Yin T."/>
            <person name="Douglas C."/>
            <person name="Marra M."/>
            <person name="Sandberg G."/>
            <person name="Van de Peer Y."/>
            <person name="Rokhsar D."/>
        </authorList>
    </citation>
    <scope>NUCLEOTIDE SEQUENCE [LARGE SCALE GENOMIC DNA]</scope>
    <source>
        <strain evidence="2">cv. Nisqually</strain>
    </source>
</reference>
<accession>B9GIQ4</accession>
<protein>
    <submittedName>
        <fullName evidence="1">Uncharacterized protein</fullName>
    </submittedName>
</protein>
<dbReference type="Proteomes" id="UP000006729">
    <property type="component" value="Chromosome 1"/>
</dbReference>
<keyword evidence="2" id="KW-1185">Reference proteome</keyword>
<organism evidence="1 2">
    <name type="scientific">Populus trichocarpa</name>
    <name type="common">Western balsam poplar</name>
    <name type="synonym">Populus balsamifera subsp. trichocarpa</name>
    <dbReference type="NCBI Taxonomy" id="3694"/>
    <lineage>
        <taxon>Eukaryota</taxon>
        <taxon>Viridiplantae</taxon>
        <taxon>Streptophyta</taxon>
        <taxon>Embryophyta</taxon>
        <taxon>Tracheophyta</taxon>
        <taxon>Spermatophyta</taxon>
        <taxon>Magnoliopsida</taxon>
        <taxon>eudicotyledons</taxon>
        <taxon>Gunneridae</taxon>
        <taxon>Pentapetalae</taxon>
        <taxon>rosids</taxon>
        <taxon>fabids</taxon>
        <taxon>Malpighiales</taxon>
        <taxon>Salicaceae</taxon>
        <taxon>Saliceae</taxon>
        <taxon>Populus</taxon>
    </lineage>
</organism>
<dbReference type="AlphaFoldDB" id="B9GIQ4"/>
<name>B9GIQ4_POPTR</name>
<sequence>MKIKQQIHTSKWRNIACKIDQCPKVTDHVDQKEKKKHLGTIFIACHCAEYGQAGPTNVDRLKLEFYMPDLLEARMNMRVHLFTHGEMGDKRLNAAIPNAMKVANIGTDDYDGFWNV</sequence>
<gene>
    <name evidence="1" type="ORF">POPTR_001G287300</name>
</gene>
<proteinExistence type="predicted"/>